<dbReference type="InterPro" id="IPR029058">
    <property type="entry name" value="AB_hydrolase_fold"/>
</dbReference>
<dbReference type="InterPro" id="IPR001031">
    <property type="entry name" value="Thioesterase"/>
</dbReference>
<evidence type="ECO:0000256" key="1">
    <source>
        <dbReference type="ARBA" id="ARBA00007169"/>
    </source>
</evidence>
<evidence type="ECO:0000259" key="2">
    <source>
        <dbReference type="Pfam" id="PF00975"/>
    </source>
</evidence>
<dbReference type="EMBL" id="JARWBG010000009">
    <property type="protein sequence ID" value="MDH2389211.1"/>
    <property type="molecule type" value="Genomic_DNA"/>
</dbReference>
<protein>
    <submittedName>
        <fullName evidence="3">Alpha/beta fold hydrolase</fullName>
    </submittedName>
</protein>
<evidence type="ECO:0000313" key="3">
    <source>
        <dbReference type="EMBL" id="MDH2389211.1"/>
    </source>
</evidence>
<dbReference type="GO" id="GO:0016787">
    <property type="term" value="F:hydrolase activity"/>
    <property type="evidence" value="ECO:0007669"/>
    <property type="project" value="UniProtKB-KW"/>
</dbReference>
<dbReference type="SUPFAM" id="SSF53474">
    <property type="entry name" value="alpha/beta-Hydrolases"/>
    <property type="match status" value="1"/>
</dbReference>
<organism evidence="3 4">
    <name type="scientific">Streptomyces chengmaiensis</name>
    <dbReference type="NCBI Taxonomy" id="3040919"/>
    <lineage>
        <taxon>Bacteria</taxon>
        <taxon>Bacillati</taxon>
        <taxon>Actinomycetota</taxon>
        <taxon>Actinomycetes</taxon>
        <taxon>Kitasatosporales</taxon>
        <taxon>Streptomycetaceae</taxon>
        <taxon>Streptomyces</taxon>
    </lineage>
</organism>
<dbReference type="Proteomes" id="UP001223144">
    <property type="component" value="Unassembled WGS sequence"/>
</dbReference>
<accession>A0ABT6HKN6</accession>
<gene>
    <name evidence="3" type="ORF">QCN29_10505</name>
</gene>
<dbReference type="Gene3D" id="3.40.50.1820">
    <property type="entry name" value="alpha/beta hydrolase"/>
    <property type="match status" value="1"/>
</dbReference>
<dbReference type="RefSeq" id="WP_279927539.1">
    <property type="nucleotide sequence ID" value="NZ_JARWBG010000009.1"/>
</dbReference>
<dbReference type="Pfam" id="PF00975">
    <property type="entry name" value="Thioesterase"/>
    <property type="match status" value="1"/>
</dbReference>
<feature type="domain" description="Thioesterase" evidence="2">
    <location>
        <begin position="25"/>
        <end position="253"/>
    </location>
</feature>
<dbReference type="PANTHER" id="PTHR11487:SF0">
    <property type="entry name" value="S-ACYL FATTY ACID SYNTHASE THIOESTERASE, MEDIUM CHAIN"/>
    <property type="match status" value="1"/>
</dbReference>
<sequence length="265" mass="28634">MTRHTDMDPDRWIRCFHPKPGARHTLVCFPHAGGSASYYFGLSAALAPDVEMLVVQYPGRENRLFEEPASSLAQLAHHAAGVLRSLPLIRPVLFGHSMGAIAAFEVARRLEQPFSPAAPAALIASACAAPSHHANRADRLSGIEDEQDTEVLARVMGLGGTAAGVAEHEELVRLFLPALRADLRALRDYRSASDAAVSCPVTVCTADGDPDVRAAEAGEWGRHTTAGAELHLFEGDHFYLGARPQRFMDLLHRTVRTARTGVSFA</sequence>
<keyword evidence="3" id="KW-0378">Hydrolase</keyword>
<dbReference type="PANTHER" id="PTHR11487">
    <property type="entry name" value="THIOESTERASE"/>
    <property type="match status" value="1"/>
</dbReference>
<comment type="similarity">
    <text evidence="1">Belongs to the thioesterase family.</text>
</comment>
<comment type="caution">
    <text evidence="3">The sequence shown here is derived from an EMBL/GenBank/DDBJ whole genome shotgun (WGS) entry which is preliminary data.</text>
</comment>
<keyword evidence="4" id="KW-1185">Reference proteome</keyword>
<reference evidence="3 4" key="1">
    <citation type="submission" date="2023-04" db="EMBL/GenBank/DDBJ databases">
        <title>Streptomyces chengmaiensis sp. nov. isolated from the stem of mangrove plant in Hainan.</title>
        <authorList>
            <person name="Huang X."/>
            <person name="Zhou S."/>
            <person name="Chu X."/>
            <person name="Xie Y."/>
            <person name="Lin Y."/>
        </authorList>
    </citation>
    <scope>NUCLEOTIDE SEQUENCE [LARGE SCALE GENOMIC DNA]</scope>
    <source>
        <strain evidence="3 4">HNM0663</strain>
    </source>
</reference>
<evidence type="ECO:0000313" key="4">
    <source>
        <dbReference type="Proteomes" id="UP001223144"/>
    </source>
</evidence>
<name>A0ABT6HKN6_9ACTN</name>
<proteinExistence type="inferred from homology"/>
<dbReference type="InterPro" id="IPR012223">
    <property type="entry name" value="TEII"/>
</dbReference>